<evidence type="ECO:0000313" key="3">
    <source>
        <dbReference type="EMBL" id="MCA6063077.1"/>
    </source>
</evidence>
<evidence type="ECO:0000256" key="2">
    <source>
        <dbReference type="SAM" id="SignalP"/>
    </source>
</evidence>
<feature type="coiled-coil region" evidence="1">
    <location>
        <begin position="67"/>
        <end position="94"/>
    </location>
</feature>
<dbReference type="EMBL" id="JAEDAH010000024">
    <property type="protein sequence ID" value="MCA6063077.1"/>
    <property type="molecule type" value="Genomic_DNA"/>
</dbReference>
<sequence>MIKALRHCVLILQIMLLSGCATYGAGLNGAISDLRKGDFQASEKKITQELSPTGSDRLLYHLELGMLRHLEGRYQESNVLLEKAERIADDLETRRISDELAVMMTNPRMGSYAGAEFERVFINFYKSLNYIELAEQSVTRNEQLDNLEASRVEARRLIIKLNDISDRKGNYKQKKDKDEETFSKLLSVFSKLMGNLVNSDDWQYRDDAMAHYLAGLSFEMNREYDNARISYQKAAEAYEGGYTKQYFLDDDTIQQAWFDTIRMMRDGGGYENEWPELAQKKLNKHWQNELEKWQRRQTQLVVIEDKGLAPQRKEMNLELSVNPGLRSLQLRPYLVGNDRDELAWFYVLYADKNLTQLVSGYLNITRSTYQPVFFTKTVPLGPLWYQAERLGLTEAIGNSLRVTVPYYGRLQQQGPSTLHVDHQSLPMIRASSPAMIAVQEQLVNAGADIRSALARAAFKALTALTTAKVADKENAGLYAFAGKLLMQLTDAAETRNWLLLPNDIRIRRVPVAPGEHQLELESALLKAGQKVHREAVTLEDGDIHLWRVRTLDGAPAK</sequence>
<keyword evidence="1" id="KW-0175">Coiled coil</keyword>
<feature type="chain" id="PRO_5045562252" description="Tetratricopeptide repeat protein" evidence="2">
    <location>
        <begin position="24"/>
        <end position="557"/>
    </location>
</feature>
<dbReference type="PROSITE" id="PS51257">
    <property type="entry name" value="PROKAR_LIPOPROTEIN"/>
    <property type="match status" value="1"/>
</dbReference>
<comment type="caution">
    <text evidence="3">The sequence shown here is derived from an EMBL/GenBank/DDBJ whole genome shotgun (WGS) entry which is preliminary data.</text>
</comment>
<dbReference type="Proteomes" id="UP000714380">
    <property type="component" value="Unassembled WGS sequence"/>
</dbReference>
<keyword evidence="2" id="KW-0732">Signal</keyword>
<gene>
    <name evidence="3" type="ORF">I9W95_05590</name>
</gene>
<evidence type="ECO:0000313" key="4">
    <source>
        <dbReference type="Proteomes" id="UP000714380"/>
    </source>
</evidence>
<protein>
    <recommendedName>
        <fullName evidence="5">Tetratricopeptide repeat protein</fullName>
    </recommendedName>
</protein>
<dbReference type="RefSeq" id="WP_225672716.1">
    <property type="nucleotide sequence ID" value="NZ_JAEDAH010000024.1"/>
</dbReference>
<proteinExistence type="predicted"/>
<accession>A0ABS7ZPS3</accession>
<evidence type="ECO:0008006" key="5">
    <source>
        <dbReference type="Google" id="ProtNLM"/>
    </source>
</evidence>
<name>A0ABS7ZPS3_9GAMM</name>
<feature type="signal peptide" evidence="2">
    <location>
        <begin position="1"/>
        <end position="23"/>
    </location>
</feature>
<organism evidence="3 4">
    <name type="scientific">Thalassolituus marinus</name>
    <dbReference type="NCBI Taxonomy" id="671053"/>
    <lineage>
        <taxon>Bacteria</taxon>
        <taxon>Pseudomonadati</taxon>
        <taxon>Pseudomonadota</taxon>
        <taxon>Gammaproteobacteria</taxon>
        <taxon>Oceanospirillales</taxon>
        <taxon>Oceanospirillaceae</taxon>
        <taxon>Thalassolituus</taxon>
    </lineage>
</organism>
<keyword evidence="4" id="KW-1185">Reference proteome</keyword>
<reference evidence="3 4" key="1">
    <citation type="submission" date="2020-12" db="EMBL/GenBank/DDBJ databases">
        <title>Novel Thalassolituus-related marine hydrocarbonoclastic bacteria mediated algae-derived hydrocarbons mineralization in twilight zone of the northern South China Sea.</title>
        <authorList>
            <person name="Dong C."/>
        </authorList>
    </citation>
    <scope>NUCLEOTIDE SEQUENCE [LARGE SCALE GENOMIC DNA]</scope>
    <source>
        <strain evidence="3 4">IMCC1826</strain>
    </source>
</reference>
<evidence type="ECO:0000256" key="1">
    <source>
        <dbReference type="SAM" id="Coils"/>
    </source>
</evidence>